<accession>A0A1C3RJU8</accession>
<dbReference type="Gene3D" id="2.170.150.20">
    <property type="entry name" value="Peptide methionine sulfoxide reductase"/>
    <property type="match status" value="1"/>
</dbReference>
<organism evidence="2 3">
    <name type="scientific">Candidatus Terasakiella magnetica</name>
    <dbReference type="NCBI Taxonomy" id="1867952"/>
    <lineage>
        <taxon>Bacteria</taxon>
        <taxon>Pseudomonadati</taxon>
        <taxon>Pseudomonadota</taxon>
        <taxon>Alphaproteobacteria</taxon>
        <taxon>Rhodospirillales</taxon>
        <taxon>Terasakiellaceae</taxon>
        <taxon>Terasakiella</taxon>
    </lineage>
</organism>
<proteinExistence type="predicted"/>
<protein>
    <recommendedName>
        <fullName evidence="1">CULT domain-containing protein</fullName>
    </recommendedName>
</protein>
<dbReference type="CDD" id="cd15777">
    <property type="entry name" value="CRBN_C_like"/>
    <property type="match status" value="1"/>
</dbReference>
<feature type="domain" description="CULT" evidence="1">
    <location>
        <begin position="19"/>
        <end position="122"/>
    </location>
</feature>
<keyword evidence="3" id="KW-1185">Reference proteome</keyword>
<dbReference type="FunFam" id="2.170.150.20:FF:000007">
    <property type="entry name" value="Protein cereblon"/>
    <property type="match status" value="1"/>
</dbReference>
<name>A0A1C3RJU8_9PROT</name>
<dbReference type="STRING" id="1867952.MTBPR1_60075"/>
<evidence type="ECO:0000259" key="1">
    <source>
        <dbReference type="PROSITE" id="PS51788"/>
    </source>
</evidence>
<reference evidence="2 3" key="1">
    <citation type="submission" date="2016-07" db="EMBL/GenBank/DDBJ databases">
        <authorList>
            <person name="Lefevre C.T."/>
        </authorList>
    </citation>
    <scope>NUCLEOTIDE SEQUENCE [LARGE SCALE GENOMIC DNA]</scope>
    <source>
        <strain evidence="2">PR1</strain>
    </source>
</reference>
<dbReference type="InterPro" id="IPR034750">
    <property type="entry name" value="CULT"/>
</dbReference>
<dbReference type="AlphaFoldDB" id="A0A1C3RJU8"/>
<dbReference type="EMBL" id="FLYE01000045">
    <property type="protein sequence ID" value="SCA57562.1"/>
    <property type="molecule type" value="Genomic_DNA"/>
</dbReference>
<dbReference type="OrthoDB" id="6197001at2"/>
<gene>
    <name evidence="2" type="ORF">MTBPR1_60075</name>
</gene>
<dbReference type="RefSeq" id="WP_069189587.1">
    <property type="nucleotide sequence ID" value="NZ_FLYE01000045.1"/>
</dbReference>
<evidence type="ECO:0000313" key="2">
    <source>
        <dbReference type="EMBL" id="SCA57562.1"/>
    </source>
</evidence>
<dbReference type="PROSITE" id="PS51788">
    <property type="entry name" value="CULT"/>
    <property type="match status" value="1"/>
</dbReference>
<sequence length="128" mass="14230">MPLDAQKDLSDKDELLLGKEKLFCASCGHWVTTNELKVSIKEAHDHTVFNPAGIVFNIGCFRDAPGCWATGTPSSDFSWFSGYHWRMALCEGCGKHMGWLFTGGEPFPAFYGLILKYLSETSNNDTKS</sequence>
<dbReference type="Proteomes" id="UP000231658">
    <property type="component" value="Unassembled WGS sequence"/>
</dbReference>
<evidence type="ECO:0000313" key="3">
    <source>
        <dbReference type="Proteomes" id="UP000231658"/>
    </source>
</evidence>